<dbReference type="OrthoDB" id="4950699at2"/>
<dbReference type="AlphaFoldDB" id="A0A0B4ETB8"/>
<feature type="region of interest" description="Disordered" evidence="1">
    <location>
        <begin position="68"/>
        <end position="88"/>
    </location>
</feature>
<evidence type="ECO:0000313" key="3">
    <source>
        <dbReference type="Proteomes" id="UP000031196"/>
    </source>
</evidence>
<proteinExistence type="predicted"/>
<sequence>MTDLSIRDQWNRLPSPVTQWLLENPGCMILPRTLSAQISAATGEETNGDPHGETTLSQEDVDFIRTKSQEAEPAKPDPGYTFFDSVQP</sequence>
<evidence type="ECO:0000313" key="2">
    <source>
        <dbReference type="EMBL" id="KIC69953.1"/>
    </source>
</evidence>
<dbReference type="Proteomes" id="UP000031196">
    <property type="component" value="Unassembled WGS sequence"/>
</dbReference>
<dbReference type="RefSeq" id="WP_043448802.1">
    <property type="nucleotide sequence ID" value="NZ_JBFBKS010000004.1"/>
</dbReference>
<dbReference type="EMBL" id="JWTB01000002">
    <property type="protein sequence ID" value="KIC69953.1"/>
    <property type="molecule type" value="Genomic_DNA"/>
</dbReference>
<organism evidence="2 3">
    <name type="scientific">Pseudarthrobacter phenanthrenivorans</name>
    <name type="common">Arthrobacter phenanthrenivorans</name>
    <dbReference type="NCBI Taxonomy" id="361575"/>
    <lineage>
        <taxon>Bacteria</taxon>
        <taxon>Bacillati</taxon>
        <taxon>Actinomycetota</taxon>
        <taxon>Actinomycetes</taxon>
        <taxon>Micrococcales</taxon>
        <taxon>Micrococcaceae</taxon>
        <taxon>Pseudarthrobacter</taxon>
    </lineage>
</organism>
<name>A0A0B4ETB8_PSEPS</name>
<gene>
    <name evidence="2" type="ORF">RM50_00695</name>
</gene>
<accession>A0A0B4ETB8</accession>
<evidence type="ECO:0000256" key="1">
    <source>
        <dbReference type="SAM" id="MobiDB-lite"/>
    </source>
</evidence>
<reference evidence="2 3" key="1">
    <citation type="submission" date="2014-12" db="EMBL/GenBank/DDBJ databases">
        <title>Genome sequencing of Arthrobacter phenanthrenivorans SWC37.</title>
        <authorList>
            <person name="Tan P.W."/>
            <person name="Chan K.-G."/>
        </authorList>
    </citation>
    <scope>NUCLEOTIDE SEQUENCE [LARGE SCALE GENOMIC DNA]</scope>
    <source>
        <strain evidence="2 3">SWC37</strain>
    </source>
</reference>
<comment type="caution">
    <text evidence="2">The sequence shown here is derived from an EMBL/GenBank/DDBJ whole genome shotgun (WGS) entry which is preliminary data.</text>
</comment>
<protein>
    <submittedName>
        <fullName evidence="2">Uncharacterized protein</fullName>
    </submittedName>
</protein>